<proteinExistence type="predicted"/>
<dbReference type="Proteomes" id="UP001359559">
    <property type="component" value="Unassembled WGS sequence"/>
</dbReference>
<accession>A0AAN9FPH9</accession>
<keyword evidence="2" id="KW-1185">Reference proteome</keyword>
<dbReference type="EMBL" id="JAYKXN010000006">
    <property type="protein sequence ID" value="KAK7278751.1"/>
    <property type="molecule type" value="Genomic_DNA"/>
</dbReference>
<reference evidence="1 2" key="1">
    <citation type="submission" date="2024-01" db="EMBL/GenBank/DDBJ databases">
        <title>The genomes of 5 underutilized Papilionoideae crops provide insights into root nodulation and disease resistance.</title>
        <authorList>
            <person name="Yuan L."/>
        </authorList>
    </citation>
    <scope>NUCLEOTIDE SEQUENCE [LARGE SCALE GENOMIC DNA]</scope>
    <source>
        <strain evidence="1">LY-2023</strain>
        <tissue evidence="1">Leaf</tissue>
    </source>
</reference>
<organism evidence="1 2">
    <name type="scientific">Clitoria ternatea</name>
    <name type="common">Butterfly pea</name>
    <dbReference type="NCBI Taxonomy" id="43366"/>
    <lineage>
        <taxon>Eukaryota</taxon>
        <taxon>Viridiplantae</taxon>
        <taxon>Streptophyta</taxon>
        <taxon>Embryophyta</taxon>
        <taxon>Tracheophyta</taxon>
        <taxon>Spermatophyta</taxon>
        <taxon>Magnoliopsida</taxon>
        <taxon>eudicotyledons</taxon>
        <taxon>Gunneridae</taxon>
        <taxon>Pentapetalae</taxon>
        <taxon>rosids</taxon>
        <taxon>fabids</taxon>
        <taxon>Fabales</taxon>
        <taxon>Fabaceae</taxon>
        <taxon>Papilionoideae</taxon>
        <taxon>50 kb inversion clade</taxon>
        <taxon>NPAAA clade</taxon>
        <taxon>indigoferoid/millettioid clade</taxon>
        <taxon>Phaseoleae</taxon>
        <taxon>Clitoria</taxon>
    </lineage>
</organism>
<dbReference type="AlphaFoldDB" id="A0AAN9FPH9"/>
<gene>
    <name evidence="1" type="ORF">RJT34_23787</name>
</gene>
<name>A0AAN9FPH9_CLITE</name>
<protein>
    <submittedName>
        <fullName evidence="1">Uncharacterized protein</fullName>
    </submittedName>
</protein>
<evidence type="ECO:0000313" key="1">
    <source>
        <dbReference type="EMBL" id="KAK7278751.1"/>
    </source>
</evidence>
<evidence type="ECO:0000313" key="2">
    <source>
        <dbReference type="Proteomes" id="UP001359559"/>
    </source>
</evidence>
<sequence length="110" mass="12049">MNLDQLNIFKASLEQLKKCVTDKAHNLSIPDVVNNYNNYSNSLGFLARGFSSNFVVGSSSSNVNNTFAMPQQPMMGNGVFDGSMIRHPLYDNIGRSSHAPMVLADSTESM</sequence>
<comment type="caution">
    <text evidence="1">The sequence shown here is derived from an EMBL/GenBank/DDBJ whole genome shotgun (WGS) entry which is preliminary data.</text>
</comment>